<dbReference type="AlphaFoldDB" id="A0A1M5TTS7"/>
<accession>A0A1M5TTS7</accession>
<dbReference type="STRING" id="1123281.SAMN02745180_00429"/>
<organism evidence="2 3">
    <name type="scientific">Sporanaerobacter acetigenes DSM 13106</name>
    <dbReference type="NCBI Taxonomy" id="1123281"/>
    <lineage>
        <taxon>Bacteria</taxon>
        <taxon>Bacillati</taxon>
        <taxon>Bacillota</taxon>
        <taxon>Tissierellia</taxon>
        <taxon>Tissierellales</taxon>
        <taxon>Sporanaerobacteraceae</taxon>
        <taxon>Sporanaerobacter</taxon>
    </lineage>
</organism>
<evidence type="ECO:0000313" key="2">
    <source>
        <dbReference type="EMBL" id="SHH54187.1"/>
    </source>
</evidence>
<gene>
    <name evidence="2" type="ORF">SAMN02745180_00429</name>
</gene>
<dbReference type="Pfam" id="PF12685">
    <property type="entry name" value="SpoIIIAH"/>
    <property type="match status" value="1"/>
</dbReference>
<feature type="region of interest" description="Disordered" evidence="1">
    <location>
        <begin position="49"/>
        <end position="69"/>
    </location>
</feature>
<reference evidence="2 3" key="1">
    <citation type="submission" date="2016-11" db="EMBL/GenBank/DDBJ databases">
        <authorList>
            <person name="Jaros S."/>
            <person name="Januszkiewicz K."/>
            <person name="Wedrychowicz H."/>
        </authorList>
    </citation>
    <scope>NUCLEOTIDE SEQUENCE [LARGE SCALE GENOMIC DNA]</scope>
    <source>
        <strain evidence="2 3">DSM 13106</strain>
    </source>
</reference>
<proteinExistence type="predicted"/>
<dbReference type="RefSeq" id="WP_233242606.1">
    <property type="nucleotide sequence ID" value="NZ_FQXR01000003.1"/>
</dbReference>
<protein>
    <submittedName>
        <fullName evidence="2">Stage III sporulation protein AH</fullName>
    </submittedName>
</protein>
<dbReference type="Proteomes" id="UP000184389">
    <property type="component" value="Unassembled WGS sequence"/>
</dbReference>
<feature type="compositionally biased region" description="Basic and acidic residues" evidence="1">
    <location>
        <begin position="49"/>
        <end position="58"/>
    </location>
</feature>
<dbReference type="Gene3D" id="1.10.287.4300">
    <property type="entry name" value="Stage III sporulation protein AH-like"/>
    <property type="match status" value="1"/>
</dbReference>
<keyword evidence="3" id="KW-1185">Reference proteome</keyword>
<dbReference type="EMBL" id="FQXR01000003">
    <property type="protein sequence ID" value="SHH54187.1"/>
    <property type="molecule type" value="Genomic_DNA"/>
</dbReference>
<sequence>MFSMKKPAIIAILVCLLVLTGYVNHQLTQKSMSKVAREYQKHEEIEMEKAASNEEKSTIEAISGSEESEVEIVEGNDEENISQLTEDINSSIEETLSREENLKNNNYFIEYRLARDKMRGNLVERLKEIVEDEKSSSEMITKAQNEIIRLGNLSEKELYIEGLVKAKGFEEALVFLKEDGVKVVVSADELTEQDVVKILEIVKNETNFDSANIKIMKKL</sequence>
<evidence type="ECO:0000313" key="3">
    <source>
        <dbReference type="Proteomes" id="UP000184389"/>
    </source>
</evidence>
<name>A0A1M5TTS7_9FIRM</name>
<dbReference type="InterPro" id="IPR024232">
    <property type="entry name" value="SpoIIIAH"/>
</dbReference>
<evidence type="ECO:0000256" key="1">
    <source>
        <dbReference type="SAM" id="MobiDB-lite"/>
    </source>
</evidence>
<dbReference type="InterPro" id="IPR038503">
    <property type="entry name" value="SpoIIIAH_sf"/>
</dbReference>